<sequence>MWWTSQCSWPCTPCPIRKTWRRVSLSASPAAPATCLWPTANGPVVPFALSSEKNYPSSADKWTCSPGFFRYQDSLHSEEARVSTKVPKIYVAPSDISLLFILKRHQFSLRLAFVMTINKAQAQIFGFLLQEPVFTHGQLYVAFSRVRTLDSMHIKLNPCMNNNRNPFSQKNASTSVILKVGAVVMLLRSFNPKQGLCIRHTYDINIPFILKRQEFLLGLAFPMTINKAQSQTFDRVGLLLQEPVFMHVQLYVAFSRVRTWDSIHVKVNTCIYKNINLVFNEVL</sequence>
<dbReference type="PANTHER" id="PTHR23274:SF51">
    <property type="entry name" value="OS03G0423850 PROTEIN"/>
    <property type="match status" value="1"/>
</dbReference>
<evidence type="ECO:0008006" key="3">
    <source>
        <dbReference type="Google" id="ProtNLM"/>
    </source>
</evidence>
<dbReference type="SUPFAM" id="SSF52540">
    <property type="entry name" value="P-loop containing nucleoside triphosphate hydrolases"/>
    <property type="match status" value="2"/>
</dbReference>
<protein>
    <recommendedName>
        <fullName evidence="3">ATP-dependent DNA helicase</fullName>
    </recommendedName>
</protein>
<organism evidence="1 2">
    <name type="scientific">Cordylochernes scorpioides</name>
    <dbReference type="NCBI Taxonomy" id="51811"/>
    <lineage>
        <taxon>Eukaryota</taxon>
        <taxon>Metazoa</taxon>
        <taxon>Ecdysozoa</taxon>
        <taxon>Arthropoda</taxon>
        <taxon>Chelicerata</taxon>
        <taxon>Arachnida</taxon>
        <taxon>Pseudoscorpiones</taxon>
        <taxon>Cheliferoidea</taxon>
        <taxon>Chernetidae</taxon>
        <taxon>Cordylochernes</taxon>
    </lineage>
</organism>
<dbReference type="InterPro" id="IPR027417">
    <property type="entry name" value="P-loop_NTPase"/>
</dbReference>
<evidence type="ECO:0000313" key="1">
    <source>
        <dbReference type="EMBL" id="UYV67888.1"/>
    </source>
</evidence>
<proteinExistence type="predicted"/>
<reference evidence="1 2" key="1">
    <citation type="submission" date="2022-01" db="EMBL/GenBank/DDBJ databases">
        <title>A chromosomal length assembly of Cordylochernes scorpioides.</title>
        <authorList>
            <person name="Zeh D."/>
            <person name="Zeh J."/>
        </authorList>
    </citation>
    <scope>NUCLEOTIDE SEQUENCE [LARGE SCALE GENOMIC DNA]</scope>
    <source>
        <strain evidence="1">IN4F17</strain>
        <tissue evidence="1">Whole Body</tissue>
    </source>
</reference>
<dbReference type="EMBL" id="CP092867">
    <property type="protein sequence ID" value="UYV67888.1"/>
    <property type="molecule type" value="Genomic_DNA"/>
</dbReference>
<dbReference type="Proteomes" id="UP001235939">
    <property type="component" value="Chromosome 05"/>
</dbReference>
<dbReference type="PANTHER" id="PTHR23274">
    <property type="entry name" value="DNA HELICASE-RELATED"/>
    <property type="match status" value="1"/>
</dbReference>
<evidence type="ECO:0000313" key="2">
    <source>
        <dbReference type="Proteomes" id="UP001235939"/>
    </source>
</evidence>
<keyword evidence="2" id="KW-1185">Reference proteome</keyword>
<name>A0ABY6KJE7_9ARAC</name>
<accession>A0ABY6KJE7</accession>
<gene>
    <name evidence="1" type="ORF">LAZ67_5002404</name>
</gene>